<protein>
    <recommendedName>
        <fullName evidence="4">WW domain-containing protein</fullName>
    </recommendedName>
</protein>
<evidence type="ECO:0000313" key="2">
    <source>
        <dbReference type="EMBL" id="OKL57500.1"/>
    </source>
</evidence>
<reference evidence="2 3" key="1">
    <citation type="submission" date="2015-06" db="EMBL/GenBank/DDBJ databases">
        <title>Talaromyces atroroseus IBT 11181 draft genome.</title>
        <authorList>
            <person name="Rasmussen K.B."/>
            <person name="Rasmussen S."/>
            <person name="Petersen B."/>
            <person name="Sicheritz-Ponten T."/>
            <person name="Mortensen U.H."/>
            <person name="Thrane U."/>
        </authorList>
    </citation>
    <scope>NUCLEOTIDE SEQUENCE [LARGE SCALE GENOMIC DNA]</scope>
    <source>
        <strain evidence="2 3">IBT 11181</strain>
    </source>
</reference>
<dbReference type="RefSeq" id="XP_020117621.1">
    <property type="nucleotide sequence ID" value="XM_020261935.1"/>
</dbReference>
<keyword evidence="1" id="KW-0732">Signal</keyword>
<gene>
    <name evidence="2" type="ORF">UA08_06894</name>
</gene>
<keyword evidence="3" id="KW-1185">Reference proteome</keyword>
<evidence type="ECO:0000256" key="1">
    <source>
        <dbReference type="SAM" id="SignalP"/>
    </source>
</evidence>
<feature type="chain" id="PRO_5013370600" description="WW domain-containing protein" evidence="1">
    <location>
        <begin position="18"/>
        <end position="73"/>
    </location>
</feature>
<feature type="signal peptide" evidence="1">
    <location>
        <begin position="1"/>
        <end position="17"/>
    </location>
</feature>
<dbReference type="AlphaFoldDB" id="A0A225AB68"/>
<comment type="caution">
    <text evidence="2">The sequence shown here is derived from an EMBL/GenBank/DDBJ whole genome shotgun (WGS) entry which is preliminary data.</text>
</comment>
<dbReference type="Proteomes" id="UP000214365">
    <property type="component" value="Unassembled WGS sequence"/>
</dbReference>
<sequence length="73" mass="8118">MKFTVTAAFLLAGSSLAVPLTVKRDVDLVDVNAPGGWVYKRDAEKRDVDLVDVDAPGGWVYKHNQDDSEIWQK</sequence>
<name>A0A225AB68_TALAT</name>
<evidence type="ECO:0008006" key="4">
    <source>
        <dbReference type="Google" id="ProtNLM"/>
    </source>
</evidence>
<accession>A0A225AB68</accession>
<proteinExistence type="predicted"/>
<dbReference type="GeneID" id="31006650"/>
<dbReference type="EMBL" id="LFMY01000011">
    <property type="protein sequence ID" value="OKL57500.1"/>
    <property type="molecule type" value="Genomic_DNA"/>
</dbReference>
<dbReference type="OrthoDB" id="2646773at2759"/>
<organism evidence="2 3">
    <name type="scientific">Talaromyces atroroseus</name>
    <dbReference type="NCBI Taxonomy" id="1441469"/>
    <lineage>
        <taxon>Eukaryota</taxon>
        <taxon>Fungi</taxon>
        <taxon>Dikarya</taxon>
        <taxon>Ascomycota</taxon>
        <taxon>Pezizomycotina</taxon>
        <taxon>Eurotiomycetes</taxon>
        <taxon>Eurotiomycetidae</taxon>
        <taxon>Eurotiales</taxon>
        <taxon>Trichocomaceae</taxon>
        <taxon>Talaromyces</taxon>
        <taxon>Talaromyces sect. Trachyspermi</taxon>
    </lineage>
</organism>
<evidence type="ECO:0000313" key="3">
    <source>
        <dbReference type="Proteomes" id="UP000214365"/>
    </source>
</evidence>